<keyword evidence="8 13" id="KW-0812">Transmembrane</keyword>
<evidence type="ECO:0000256" key="6">
    <source>
        <dbReference type="ARBA" id="ARBA00022449"/>
    </source>
</evidence>
<name>A0A9D2C4S0_9FIRM</name>
<feature type="transmembrane region" description="Helical" evidence="13">
    <location>
        <begin position="141"/>
        <end position="159"/>
    </location>
</feature>
<evidence type="ECO:0000256" key="11">
    <source>
        <dbReference type="ARBA" id="ARBA00023136"/>
    </source>
</evidence>
<comment type="caution">
    <text evidence="14">The sequence shown here is derived from an EMBL/GenBank/DDBJ whole genome shotgun (WGS) entry which is preliminary data.</text>
</comment>
<evidence type="ECO:0000256" key="8">
    <source>
        <dbReference type="ARBA" id="ARBA00022692"/>
    </source>
</evidence>
<dbReference type="PANTHER" id="PTHR43298">
    <property type="entry name" value="MULTIDRUG RESISTANCE PROTEIN NORM-RELATED"/>
    <property type="match status" value="1"/>
</dbReference>
<feature type="transmembrane region" description="Helical" evidence="13">
    <location>
        <begin position="99"/>
        <end position="121"/>
    </location>
</feature>
<dbReference type="PANTHER" id="PTHR43298:SF2">
    <property type="entry name" value="FMN_FAD EXPORTER YEEO-RELATED"/>
    <property type="match status" value="1"/>
</dbReference>
<gene>
    <name evidence="14" type="ORF">H9831_02275</name>
</gene>
<protein>
    <recommendedName>
        <fullName evidence="4">Probable multidrug resistance protein NorM</fullName>
    </recommendedName>
    <alternativeName>
        <fullName evidence="12">Multidrug-efflux transporter</fullName>
    </alternativeName>
</protein>
<evidence type="ECO:0000256" key="12">
    <source>
        <dbReference type="ARBA" id="ARBA00031636"/>
    </source>
</evidence>
<comment type="subcellular location">
    <subcellularLocation>
        <location evidence="2">Cell membrane</location>
        <topology evidence="2">Multi-pass membrane protein</topology>
    </subcellularLocation>
</comment>
<feature type="transmembrane region" description="Helical" evidence="13">
    <location>
        <begin position="21"/>
        <end position="39"/>
    </location>
</feature>
<reference evidence="14" key="1">
    <citation type="journal article" date="2021" name="PeerJ">
        <title>Extensive microbial diversity within the chicken gut microbiome revealed by metagenomics and culture.</title>
        <authorList>
            <person name="Gilroy R."/>
            <person name="Ravi A."/>
            <person name="Getino M."/>
            <person name="Pursley I."/>
            <person name="Horton D.L."/>
            <person name="Alikhan N.F."/>
            <person name="Baker D."/>
            <person name="Gharbi K."/>
            <person name="Hall N."/>
            <person name="Watson M."/>
            <person name="Adriaenssens E.M."/>
            <person name="Foster-Nyarko E."/>
            <person name="Jarju S."/>
            <person name="Secka A."/>
            <person name="Antonio M."/>
            <person name="Oren A."/>
            <person name="Chaudhuri R.R."/>
            <person name="La Ragione R."/>
            <person name="Hildebrand F."/>
            <person name="Pallen M.J."/>
        </authorList>
    </citation>
    <scope>NUCLEOTIDE SEQUENCE</scope>
    <source>
        <strain evidence="14">ChiSxjej3B15-24422</strain>
    </source>
</reference>
<feature type="transmembrane region" description="Helical" evidence="13">
    <location>
        <begin position="198"/>
        <end position="220"/>
    </location>
</feature>
<dbReference type="Proteomes" id="UP000824007">
    <property type="component" value="Unassembled WGS sequence"/>
</dbReference>
<feature type="transmembrane region" description="Helical" evidence="13">
    <location>
        <begin position="171"/>
        <end position="192"/>
    </location>
</feature>
<dbReference type="GO" id="GO:0015297">
    <property type="term" value="F:antiporter activity"/>
    <property type="evidence" value="ECO:0007669"/>
    <property type="project" value="UniProtKB-KW"/>
</dbReference>
<evidence type="ECO:0000256" key="4">
    <source>
        <dbReference type="ARBA" id="ARBA00020268"/>
    </source>
</evidence>
<feature type="transmembrane region" description="Helical" evidence="13">
    <location>
        <begin position="392"/>
        <end position="412"/>
    </location>
</feature>
<sequence>MLTARKGTKQLDMTKGSPAGLLISFAIPIFLGNVFQQLYNIMDSVIVGRFVGADALAAVGVCSGPYSVFVGLNMGLSTGVGILVAQLHGARKEEQIKRAVANALILLMASAVLTGGLGFLLADPLLRLLGTPEAVMGRAVIYMRTVFVSILGMALYHCVNGILRALGDSRTPLIFLALSSVLNIVLDVLFVTVVKWDVFGVAFATLLAQLIAAGAGLIYARKKYECFQFPLSGMRPDRAVLQKLLYTGLPLALQSSTINISAAVLQGFVNSFGETVVAANTIINKFDNLNNMPLASLSMALSTYTGQNMGAGERKRVQRGYRVGWIMAVVYSVLVFVIGHTCGGIFADFFVQGEPEVRSFSVMGIGILSCGVLALSMIYVNRSILNGAGDTGFALFNGSVEIVGRIGFAWLYTSVLQIGPAGLWLTAVSNWLLTGLVCQARYLSGVWKKKAVS</sequence>
<feature type="transmembrane region" description="Helical" evidence="13">
    <location>
        <begin position="424"/>
        <end position="443"/>
    </location>
</feature>
<dbReference type="Pfam" id="PF01554">
    <property type="entry name" value="MatE"/>
    <property type="match status" value="2"/>
</dbReference>
<proteinExistence type="inferred from homology"/>
<dbReference type="CDD" id="cd13138">
    <property type="entry name" value="MATE_yoeA_like"/>
    <property type="match status" value="1"/>
</dbReference>
<dbReference type="GO" id="GO:0005886">
    <property type="term" value="C:plasma membrane"/>
    <property type="evidence" value="ECO:0007669"/>
    <property type="project" value="UniProtKB-SubCell"/>
</dbReference>
<organism evidence="14 15">
    <name type="scientific">Candidatus Eisenbergiella pullistercoris</name>
    <dbReference type="NCBI Taxonomy" id="2838555"/>
    <lineage>
        <taxon>Bacteria</taxon>
        <taxon>Bacillati</taxon>
        <taxon>Bacillota</taxon>
        <taxon>Clostridia</taxon>
        <taxon>Lachnospirales</taxon>
        <taxon>Lachnospiraceae</taxon>
        <taxon>Eisenbergiella</taxon>
    </lineage>
</organism>
<keyword evidence="6" id="KW-0050">Antiport</keyword>
<dbReference type="GO" id="GO:0006811">
    <property type="term" value="P:monoatomic ion transport"/>
    <property type="evidence" value="ECO:0007669"/>
    <property type="project" value="UniProtKB-KW"/>
</dbReference>
<evidence type="ECO:0000256" key="2">
    <source>
        <dbReference type="ARBA" id="ARBA00004651"/>
    </source>
</evidence>
<dbReference type="PIRSF" id="PIRSF006603">
    <property type="entry name" value="DinF"/>
    <property type="match status" value="1"/>
</dbReference>
<keyword evidence="10" id="KW-0406">Ion transport</keyword>
<comment type="function">
    <text evidence="1">Multidrug efflux pump.</text>
</comment>
<dbReference type="NCBIfam" id="TIGR00797">
    <property type="entry name" value="matE"/>
    <property type="match status" value="1"/>
</dbReference>
<evidence type="ECO:0000313" key="14">
    <source>
        <dbReference type="EMBL" id="HIY59497.1"/>
    </source>
</evidence>
<feature type="transmembrane region" description="Helical" evidence="13">
    <location>
        <begin position="323"/>
        <end position="347"/>
    </location>
</feature>
<comment type="similarity">
    <text evidence="3">Belongs to the multi antimicrobial extrusion (MATE) (TC 2.A.66.1) family.</text>
</comment>
<feature type="transmembrane region" description="Helical" evidence="13">
    <location>
        <begin position="66"/>
        <end position="87"/>
    </location>
</feature>
<dbReference type="InterPro" id="IPR050222">
    <property type="entry name" value="MATE_MdtK"/>
</dbReference>
<dbReference type="InterPro" id="IPR048279">
    <property type="entry name" value="MdtK-like"/>
</dbReference>
<dbReference type="EMBL" id="DXDD01000029">
    <property type="protein sequence ID" value="HIY59497.1"/>
    <property type="molecule type" value="Genomic_DNA"/>
</dbReference>
<keyword evidence="11 13" id="KW-0472">Membrane</keyword>
<keyword evidence="7" id="KW-1003">Cell membrane</keyword>
<dbReference type="GO" id="GO:0042910">
    <property type="term" value="F:xenobiotic transmembrane transporter activity"/>
    <property type="evidence" value="ECO:0007669"/>
    <property type="project" value="InterPro"/>
</dbReference>
<keyword evidence="9 13" id="KW-1133">Transmembrane helix</keyword>
<reference evidence="14" key="2">
    <citation type="submission" date="2021-04" db="EMBL/GenBank/DDBJ databases">
        <authorList>
            <person name="Gilroy R."/>
        </authorList>
    </citation>
    <scope>NUCLEOTIDE SEQUENCE</scope>
    <source>
        <strain evidence="14">ChiSxjej3B15-24422</strain>
    </source>
</reference>
<dbReference type="InterPro" id="IPR002528">
    <property type="entry name" value="MATE_fam"/>
</dbReference>
<evidence type="ECO:0000256" key="1">
    <source>
        <dbReference type="ARBA" id="ARBA00003408"/>
    </source>
</evidence>
<feature type="transmembrane region" description="Helical" evidence="13">
    <location>
        <begin position="359"/>
        <end position="380"/>
    </location>
</feature>
<evidence type="ECO:0000256" key="3">
    <source>
        <dbReference type="ARBA" id="ARBA00010199"/>
    </source>
</evidence>
<keyword evidence="5" id="KW-0813">Transport</keyword>
<evidence type="ECO:0000256" key="5">
    <source>
        <dbReference type="ARBA" id="ARBA00022448"/>
    </source>
</evidence>
<evidence type="ECO:0000256" key="13">
    <source>
        <dbReference type="SAM" id="Phobius"/>
    </source>
</evidence>
<evidence type="ECO:0000313" key="15">
    <source>
        <dbReference type="Proteomes" id="UP000824007"/>
    </source>
</evidence>
<evidence type="ECO:0000256" key="10">
    <source>
        <dbReference type="ARBA" id="ARBA00023065"/>
    </source>
</evidence>
<evidence type="ECO:0000256" key="7">
    <source>
        <dbReference type="ARBA" id="ARBA00022475"/>
    </source>
</evidence>
<accession>A0A9D2C4S0</accession>
<dbReference type="AlphaFoldDB" id="A0A9D2C4S0"/>
<evidence type="ECO:0000256" key="9">
    <source>
        <dbReference type="ARBA" id="ARBA00022989"/>
    </source>
</evidence>